<evidence type="ECO:0008006" key="4">
    <source>
        <dbReference type="Google" id="ProtNLM"/>
    </source>
</evidence>
<organism evidence="2 3">
    <name type="scientific">Actinoplanes philippinensis</name>
    <dbReference type="NCBI Taxonomy" id="35752"/>
    <lineage>
        <taxon>Bacteria</taxon>
        <taxon>Bacillati</taxon>
        <taxon>Actinomycetota</taxon>
        <taxon>Actinomycetes</taxon>
        <taxon>Micromonosporales</taxon>
        <taxon>Micromonosporaceae</taxon>
        <taxon>Actinoplanes</taxon>
    </lineage>
</organism>
<evidence type="ECO:0000313" key="3">
    <source>
        <dbReference type="Proteomes" id="UP000199645"/>
    </source>
</evidence>
<reference evidence="2 3" key="1">
    <citation type="submission" date="2016-10" db="EMBL/GenBank/DDBJ databases">
        <authorList>
            <person name="de Groot N.N."/>
        </authorList>
    </citation>
    <scope>NUCLEOTIDE SEQUENCE [LARGE SCALE GENOMIC DNA]</scope>
    <source>
        <strain evidence="2 3">DSM 43019</strain>
    </source>
</reference>
<keyword evidence="3" id="KW-1185">Reference proteome</keyword>
<sequence length="120" mass="12651">MRNRTAFRAMTVGLASLFGATLLAPVAAQAATCSYFSIADVGVTVKGHHCRDANGKYVSVDGYVEDTKADGKSAYYGIYFFKNGTAVSSGSAKIGGKGKRANFYITSSPADTIDEFTNLV</sequence>
<feature type="chain" id="PRO_5011486977" description="Secreted protein" evidence="1">
    <location>
        <begin position="31"/>
        <end position="120"/>
    </location>
</feature>
<dbReference type="AlphaFoldDB" id="A0A1I2DGL9"/>
<dbReference type="RefSeq" id="WP_143133678.1">
    <property type="nucleotide sequence ID" value="NZ_BOMT01000002.1"/>
</dbReference>
<proteinExistence type="predicted"/>
<dbReference type="OrthoDB" id="3638180at2"/>
<dbReference type="Proteomes" id="UP000199645">
    <property type="component" value="Unassembled WGS sequence"/>
</dbReference>
<feature type="signal peptide" evidence="1">
    <location>
        <begin position="1"/>
        <end position="30"/>
    </location>
</feature>
<dbReference type="EMBL" id="FONV01000003">
    <property type="protein sequence ID" value="SFE79664.1"/>
    <property type="molecule type" value="Genomic_DNA"/>
</dbReference>
<name>A0A1I2DGL9_9ACTN</name>
<protein>
    <recommendedName>
        <fullName evidence="4">Secreted protein</fullName>
    </recommendedName>
</protein>
<evidence type="ECO:0000256" key="1">
    <source>
        <dbReference type="SAM" id="SignalP"/>
    </source>
</evidence>
<keyword evidence="1" id="KW-0732">Signal</keyword>
<accession>A0A1I2DGL9</accession>
<gene>
    <name evidence="2" type="ORF">SAMN05421541_103628</name>
</gene>
<evidence type="ECO:0000313" key="2">
    <source>
        <dbReference type="EMBL" id="SFE79664.1"/>
    </source>
</evidence>